<evidence type="ECO:0000256" key="16">
    <source>
        <dbReference type="ARBA" id="ARBA00022840"/>
    </source>
</evidence>
<dbReference type="GO" id="GO:0006952">
    <property type="term" value="P:defense response"/>
    <property type="evidence" value="ECO:0007669"/>
    <property type="project" value="UniProtKB-ARBA"/>
</dbReference>
<dbReference type="FunFam" id="1.10.510.10:FF:000201">
    <property type="entry name" value="Leucine-rich repeat receptor-like serine/threonine-protein kinase"/>
    <property type="match status" value="1"/>
</dbReference>
<keyword evidence="15" id="KW-0221">Differentiation</keyword>
<evidence type="ECO:0000256" key="15">
    <source>
        <dbReference type="ARBA" id="ARBA00022782"/>
    </source>
</evidence>
<evidence type="ECO:0000256" key="9">
    <source>
        <dbReference type="ARBA" id="ARBA00022679"/>
    </source>
</evidence>
<keyword evidence="14" id="KW-0418">Kinase</keyword>
<keyword evidence="18 22" id="KW-0472">Membrane</keyword>
<keyword evidence="9" id="KW-0808">Transferase</keyword>
<evidence type="ECO:0000256" key="6">
    <source>
        <dbReference type="ARBA" id="ARBA00022527"/>
    </source>
</evidence>
<dbReference type="Gene3D" id="1.10.510.10">
    <property type="entry name" value="Transferase(Phosphotransferase) domain 1"/>
    <property type="match status" value="1"/>
</dbReference>
<dbReference type="FunFam" id="3.80.10.10:FF:000896">
    <property type="entry name" value="Leucine-rich repeat receptor-like protein kinase"/>
    <property type="match status" value="1"/>
</dbReference>
<evidence type="ECO:0000256" key="10">
    <source>
        <dbReference type="ARBA" id="ARBA00022692"/>
    </source>
</evidence>
<dbReference type="GO" id="GO:0005886">
    <property type="term" value="C:plasma membrane"/>
    <property type="evidence" value="ECO:0007669"/>
    <property type="project" value="UniProtKB-SubCell"/>
</dbReference>
<evidence type="ECO:0000313" key="26">
    <source>
        <dbReference type="Proteomes" id="UP001172457"/>
    </source>
</evidence>
<dbReference type="SMART" id="SM00220">
    <property type="entry name" value="S_TKc"/>
    <property type="match status" value="1"/>
</dbReference>
<dbReference type="InterPro" id="IPR008271">
    <property type="entry name" value="Ser/Thr_kinase_AS"/>
</dbReference>
<evidence type="ECO:0000256" key="20">
    <source>
        <dbReference type="ARBA" id="ARBA00048659"/>
    </source>
</evidence>
<dbReference type="EMBL" id="JARYMX010000007">
    <property type="protein sequence ID" value="KAJ9542503.1"/>
    <property type="molecule type" value="Genomic_DNA"/>
</dbReference>
<dbReference type="InterPro" id="IPR050647">
    <property type="entry name" value="Plant_LRR-RLKs"/>
</dbReference>
<comment type="similarity">
    <text evidence="2">Belongs to the protein kinase superfamily. Ser/Thr protein kinase family.</text>
</comment>
<evidence type="ECO:0000256" key="23">
    <source>
        <dbReference type="SAM" id="SignalP"/>
    </source>
</evidence>
<dbReference type="EC" id="2.7.11.1" evidence="4"/>
<dbReference type="Pfam" id="PF00560">
    <property type="entry name" value="LRR_1"/>
    <property type="match status" value="7"/>
</dbReference>
<dbReference type="GO" id="GO:0009791">
    <property type="term" value="P:post-embryonic development"/>
    <property type="evidence" value="ECO:0007669"/>
    <property type="project" value="UniProtKB-ARBA"/>
</dbReference>
<keyword evidence="5" id="KW-1003">Cell membrane</keyword>
<dbReference type="Pfam" id="PF00069">
    <property type="entry name" value="Pkinase"/>
    <property type="match status" value="1"/>
</dbReference>
<comment type="catalytic activity">
    <reaction evidence="21">
        <text>L-seryl-[protein] + ATP = O-phospho-L-seryl-[protein] + ADP + H(+)</text>
        <dbReference type="Rhea" id="RHEA:17989"/>
        <dbReference type="Rhea" id="RHEA-COMP:9863"/>
        <dbReference type="Rhea" id="RHEA-COMP:11604"/>
        <dbReference type="ChEBI" id="CHEBI:15378"/>
        <dbReference type="ChEBI" id="CHEBI:29999"/>
        <dbReference type="ChEBI" id="CHEBI:30616"/>
        <dbReference type="ChEBI" id="CHEBI:83421"/>
        <dbReference type="ChEBI" id="CHEBI:456216"/>
        <dbReference type="EC" id="2.7.11.1"/>
    </reaction>
    <physiologicalReaction direction="left-to-right" evidence="21">
        <dbReference type="Rhea" id="RHEA:17990"/>
    </physiologicalReaction>
</comment>
<dbReference type="Proteomes" id="UP001172457">
    <property type="component" value="Chromosome 7"/>
</dbReference>
<evidence type="ECO:0000256" key="8">
    <source>
        <dbReference type="ARBA" id="ARBA00022614"/>
    </source>
</evidence>
<dbReference type="Pfam" id="PF13855">
    <property type="entry name" value="LRR_8"/>
    <property type="match status" value="1"/>
</dbReference>
<evidence type="ECO:0000256" key="5">
    <source>
        <dbReference type="ARBA" id="ARBA00022475"/>
    </source>
</evidence>
<dbReference type="GO" id="GO:0033612">
    <property type="term" value="F:receptor serine/threonine kinase binding"/>
    <property type="evidence" value="ECO:0007669"/>
    <property type="project" value="TreeGrafter"/>
</dbReference>
<evidence type="ECO:0000259" key="24">
    <source>
        <dbReference type="PROSITE" id="PS50011"/>
    </source>
</evidence>
<evidence type="ECO:0000256" key="11">
    <source>
        <dbReference type="ARBA" id="ARBA00022729"/>
    </source>
</evidence>
<dbReference type="FunFam" id="3.30.200.20:FF:000292">
    <property type="entry name" value="Leucine-rich repeat receptor-like serine/threonine-protein kinase BAM1"/>
    <property type="match status" value="1"/>
</dbReference>
<keyword evidence="8" id="KW-0433">Leucine-rich repeat</keyword>
<feature type="domain" description="Protein kinase" evidence="24">
    <location>
        <begin position="689"/>
        <end position="964"/>
    </location>
</feature>
<dbReference type="InterPro" id="IPR013210">
    <property type="entry name" value="LRR_N_plant-typ"/>
</dbReference>
<organism evidence="25 26">
    <name type="scientific">Centaurea solstitialis</name>
    <name type="common">yellow star-thistle</name>
    <dbReference type="NCBI Taxonomy" id="347529"/>
    <lineage>
        <taxon>Eukaryota</taxon>
        <taxon>Viridiplantae</taxon>
        <taxon>Streptophyta</taxon>
        <taxon>Embryophyta</taxon>
        <taxon>Tracheophyta</taxon>
        <taxon>Spermatophyta</taxon>
        <taxon>Magnoliopsida</taxon>
        <taxon>eudicotyledons</taxon>
        <taxon>Gunneridae</taxon>
        <taxon>Pentapetalae</taxon>
        <taxon>asterids</taxon>
        <taxon>campanulids</taxon>
        <taxon>Asterales</taxon>
        <taxon>Asteraceae</taxon>
        <taxon>Carduoideae</taxon>
        <taxon>Cardueae</taxon>
        <taxon>Centaureinae</taxon>
        <taxon>Centaurea</taxon>
    </lineage>
</organism>
<dbReference type="AlphaFoldDB" id="A0AA38SHM2"/>
<keyword evidence="10 22" id="KW-0812">Transmembrane</keyword>
<evidence type="ECO:0000256" key="22">
    <source>
        <dbReference type="SAM" id="Phobius"/>
    </source>
</evidence>
<keyword evidence="11 23" id="KW-0732">Signal</keyword>
<proteinExistence type="inferred from homology"/>
<dbReference type="InterPro" id="IPR011009">
    <property type="entry name" value="Kinase-like_dom_sf"/>
</dbReference>
<evidence type="ECO:0000256" key="7">
    <source>
        <dbReference type="ARBA" id="ARBA00022604"/>
    </source>
</evidence>
<dbReference type="Gene3D" id="3.30.200.20">
    <property type="entry name" value="Phosphorylase Kinase, domain 1"/>
    <property type="match status" value="1"/>
</dbReference>
<keyword evidence="16" id="KW-0067">ATP-binding</keyword>
<sequence length="972" mass="107955">MKLLVVLHVFFFFHLHFSNGLSDLHALLKLKASMVAPDGSGLDDWKPPQLNSNVPNSHCSFSGVSCDENGRVTSLNISNIPLYGTIPPEIGILNKLVNLTLVSDKLTGELPVEMCNLTSIRYLNLSINQLIGVFPGEIMASMTELQVLDVYNNNFTGKLPLELVKLKNLKTLFLGGNYFSGKIPEAYSEFPNLQSLGLQANELSGRIPWSLSRLSTLEELYLGYYNIYEGGIPPEFGSFKSLKLLDVGGCNLSGEIPESLGNLKMLHTLFLQENNFTGEIPPTLAGLTSLKSLVLWNNNLTGRIPEGFAELKNLTLLSLFWNHLVGPIPAFIGDLPNLEVLLLWENNFTFSLPENLGRNGKLLEIDVAGNHLTGTIPEDLCKGGKLRSLILMENYFFGRLPEKLGGCKSLERIRIMKNSFNGTIPIGLFNLPALTILELDDNYFSGELPAEMYSQSLQRVTISNNKISEKIPRGIGGLVNLTILSLQSNNLVGGIPKEIFNLKQLYDINFSDNKLTGVIPDFNGSFSGLTTIDFSRNDLYGEISGGITSLPSLNILNVSRNHLFGEIPSKLGEMKSLTVLDLSYNQFSGTIPFDGQLMNFNDTIFAGNRNLCSPQVVHCPAKSKSKTRSITKWKLMIPVSSTIAIVSVSGIALIILRRRKKKRFERSETWKLTAFQRLDFKVEDVVVCLKDENVIGRGGAGIVYRGSMPNGVVVAIKRLISRNHGFDAEIQTLGKIKHRNIVRLLGYVSNRESHLLIYEYMPHGSLGEILHKTEGVHLQWEKRYKIAVEAAKGLCYLHHDCSPLIIHRDVKSNNILLDSDYEAHVADFGLAKYLRAGGVSECMSCICGSFGYIAPEYAYTLHVDEKSDVYSFGVVLLELIVGKKPVGEFGDGVNIVRWVRKKISKNPQPSYDNVVLSVLDSRLNGYILSNVVEMFKIAMMCVAEKHTDRPTMKEVVYMLTKPTTKLVIHTTP</sequence>
<comment type="caution">
    <text evidence="25">The sequence shown here is derived from an EMBL/GenBank/DDBJ whole genome shotgun (WGS) entry which is preliminary data.</text>
</comment>
<dbReference type="PROSITE" id="PS00108">
    <property type="entry name" value="PROTEIN_KINASE_ST"/>
    <property type="match status" value="1"/>
</dbReference>
<name>A0AA38SHM2_9ASTR</name>
<evidence type="ECO:0000256" key="13">
    <source>
        <dbReference type="ARBA" id="ARBA00022741"/>
    </source>
</evidence>
<dbReference type="SUPFAM" id="SSF56112">
    <property type="entry name" value="Protein kinase-like (PK-like)"/>
    <property type="match status" value="1"/>
</dbReference>
<dbReference type="GO" id="GO:0005524">
    <property type="term" value="F:ATP binding"/>
    <property type="evidence" value="ECO:0007669"/>
    <property type="project" value="UniProtKB-KW"/>
</dbReference>
<dbReference type="SUPFAM" id="SSF52047">
    <property type="entry name" value="RNI-like"/>
    <property type="match status" value="2"/>
</dbReference>
<keyword evidence="26" id="KW-1185">Reference proteome</keyword>
<evidence type="ECO:0000256" key="21">
    <source>
        <dbReference type="ARBA" id="ARBA00048977"/>
    </source>
</evidence>
<reference evidence="25" key="1">
    <citation type="submission" date="2023-03" db="EMBL/GenBank/DDBJ databases">
        <title>Chromosome-scale reference genome and RAD-based genetic map of yellow starthistle (Centaurea solstitialis) reveal putative structural variation and QTLs associated with invader traits.</title>
        <authorList>
            <person name="Reatini B."/>
            <person name="Cang F.A."/>
            <person name="Jiang Q."/>
            <person name="Mckibben M.T.W."/>
            <person name="Barker M.S."/>
            <person name="Rieseberg L.H."/>
            <person name="Dlugosch K.M."/>
        </authorList>
    </citation>
    <scope>NUCLEOTIDE SEQUENCE</scope>
    <source>
        <strain evidence="25">CAN-66</strain>
        <tissue evidence="25">Leaf</tissue>
    </source>
</reference>
<gene>
    <name evidence="25" type="ORF">OSB04_029009</name>
</gene>
<protein>
    <recommendedName>
        <fullName evidence="4">non-specific serine/threonine protein kinase</fullName>
        <ecNumber evidence="4">2.7.11.1</ecNumber>
    </recommendedName>
</protein>
<evidence type="ECO:0000313" key="25">
    <source>
        <dbReference type="EMBL" id="KAJ9542503.1"/>
    </source>
</evidence>
<comment type="subcellular location">
    <subcellularLocation>
        <location evidence="1">Cell membrane</location>
        <topology evidence="1">Single-pass type I membrane protein</topology>
    </subcellularLocation>
</comment>
<dbReference type="GO" id="GO:0030154">
    <property type="term" value="P:cell differentiation"/>
    <property type="evidence" value="ECO:0007669"/>
    <property type="project" value="UniProtKB-KW"/>
</dbReference>
<dbReference type="PANTHER" id="PTHR48056">
    <property type="entry name" value="LRR RECEPTOR-LIKE SERINE/THREONINE-PROTEIN KINASE-RELATED"/>
    <property type="match status" value="1"/>
</dbReference>
<dbReference type="PANTHER" id="PTHR48056:SF44">
    <property type="entry name" value="RECEPTOR PROTEIN KINASE CLAVATA1"/>
    <property type="match status" value="1"/>
</dbReference>
<keyword evidence="19" id="KW-0325">Glycoprotein</keyword>
<dbReference type="GO" id="GO:0051707">
    <property type="term" value="P:response to other organism"/>
    <property type="evidence" value="ECO:0007669"/>
    <property type="project" value="UniProtKB-ARBA"/>
</dbReference>
<keyword evidence="7" id="KW-0341">Growth regulation</keyword>
<feature type="signal peptide" evidence="23">
    <location>
        <begin position="1"/>
        <end position="20"/>
    </location>
</feature>
<dbReference type="InterPro" id="IPR000719">
    <property type="entry name" value="Prot_kinase_dom"/>
</dbReference>
<evidence type="ECO:0000256" key="3">
    <source>
        <dbReference type="ARBA" id="ARBA00009592"/>
    </source>
</evidence>
<evidence type="ECO:0000256" key="1">
    <source>
        <dbReference type="ARBA" id="ARBA00004251"/>
    </source>
</evidence>
<evidence type="ECO:0000256" key="2">
    <source>
        <dbReference type="ARBA" id="ARBA00008684"/>
    </source>
</evidence>
<evidence type="ECO:0000256" key="19">
    <source>
        <dbReference type="ARBA" id="ARBA00023180"/>
    </source>
</evidence>
<evidence type="ECO:0000256" key="18">
    <source>
        <dbReference type="ARBA" id="ARBA00023136"/>
    </source>
</evidence>
<evidence type="ECO:0000256" key="14">
    <source>
        <dbReference type="ARBA" id="ARBA00022777"/>
    </source>
</evidence>
<evidence type="ECO:0000256" key="12">
    <source>
        <dbReference type="ARBA" id="ARBA00022737"/>
    </source>
</evidence>
<keyword evidence="6" id="KW-0723">Serine/threonine-protein kinase</keyword>
<keyword evidence="17 22" id="KW-1133">Transmembrane helix</keyword>
<comment type="catalytic activity">
    <reaction evidence="20">
        <text>L-threonyl-[protein] + ATP = O-phospho-L-threonyl-[protein] + ADP + H(+)</text>
        <dbReference type="Rhea" id="RHEA:46608"/>
        <dbReference type="Rhea" id="RHEA-COMP:11060"/>
        <dbReference type="Rhea" id="RHEA-COMP:11605"/>
        <dbReference type="ChEBI" id="CHEBI:15378"/>
        <dbReference type="ChEBI" id="CHEBI:30013"/>
        <dbReference type="ChEBI" id="CHEBI:30616"/>
        <dbReference type="ChEBI" id="CHEBI:61977"/>
        <dbReference type="ChEBI" id="CHEBI:456216"/>
        <dbReference type="EC" id="2.7.11.1"/>
    </reaction>
    <physiologicalReaction direction="left-to-right" evidence="20">
        <dbReference type="Rhea" id="RHEA:46609"/>
    </physiologicalReaction>
</comment>
<accession>A0AA38SHM2</accession>
<dbReference type="GO" id="GO:0004674">
    <property type="term" value="F:protein serine/threonine kinase activity"/>
    <property type="evidence" value="ECO:0007669"/>
    <property type="project" value="UniProtKB-KW"/>
</dbReference>
<dbReference type="FunFam" id="3.80.10.10:FF:000233">
    <property type="entry name" value="Leucine-rich repeat receptor-like protein kinase TDR"/>
    <property type="match status" value="1"/>
</dbReference>
<evidence type="ECO:0000256" key="4">
    <source>
        <dbReference type="ARBA" id="ARBA00012513"/>
    </source>
</evidence>
<dbReference type="InterPro" id="IPR032675">
    <property type="entry name" value="LRR_dom_sf"/>
</dbReference>
<dbReference type="SMART" id="SM00369">
    <property type="entry name" value="LRR_TYP"/>
    <property type="match status" value="7"/>
</dbReference>
<dbReference type="PROSITE" id="PS50011">
    <property type="entry name" value="PROTEIN_KINASE_DOM"/>
    <property type="match status" value="1"/>
</dbReference>
<dbReference type="InterPro" id="IPR003591">
    <property type="entry name" value="Leu-rich_rpt_typical-subtyp"/>
</dbReference>
<comment type="similarity">
    <text evidence="3">Belongs to the RLP family.</text>
</comment>
<dbReference type="InterPro" id="IPR001611">
    <property type="entry name" value="Leu-rich_rpt"/>
</dbReference>
<dbReference type="Gene3D" id="3.80.10.10">
    <property type="entry name" value="Ribonuclease Inhibitor"/>
    <property type="match status" value="4"/>
</dbReference>
<feature type="transmembrane region" description="Helical" evidence="22">
    <location>
        <begin position="635"/>
        <end position="656"/>
    </location>
</feature>
<dbReference type="FunFam" id="3.80.10.10:FF:000275">
    <property type="entry name" value="Leucine-rich repeat receptor-like protein kinase"/>
    <property type="match status" value="1"/>
</dbReference>
<evidence type="ECO:0000256" key="17">
    <source>
        <dbReference type="ARBA" id="ARBA00022989"/>
    </source>
</evidence>
<dbReference type="Pfam" id="PF08263">
    <property type="entry name" value="LRRNT_2"/>
    <property type="match status" value="1"/>
</dbReference>
<keyword evidence="12" id="KW-0677">Repeat</keyword>
<feature type="chain" id="PRO_5041261587" description="non-specific serine/threonine protein kinase" evidence="23">
    <location>
        <begin position="21"/>
        <end position="972"/>
    </location>
</feature>
<keyword evidence="13" id="KW-0547">Nucleotide-binding</keyword>